<dbReference type="SUPFAM" id="SSF51735">
    <property type="entry name" value="NAD(P)-binding Rossmann-fold domains"/>
    <property type="match status" value="1"/>
</dbReference>
<evidence type="ECO:0000313" key="3">
    <source>
        <dbReference type="Proteomes" id="UP000694888"/>
    </source>
</evidence>
<dbReference type="Pfam" id="PF00106">
    <property type="entry name" value="adh_short"/>
    <property type="match status" value="1"/>
</dbReference>
<dbReference type="RefSeq" id="XP_005098794.2">
    <property type="nucleotide sequence ID" value="XM_005098737.2"/>
</dbReference>
<gene>
    <name evidence="4" type="primary">LOC101848888</name>
</gene>
<organism evidence="3 4">
    <name type="scientific">Aplysia californica</name>
    <name type="common">California sea hare</name>
    <dbReference type="NCBI Taxonomy" id="6500"/>
    <lineage>
        <taxon>Eukaryota</taxon>
        <taxon>Metazoa</taxon>
        <taxon>Spiralia</taxon>
        <taxon>Lophotrochozoa</taxon>
        <taxon>Mollusca</taxon>
        <taxon>Gastropoda</taxon>
        <taxon>Heterobranchia</taxon>
        <taxon>Euthyneura</taxon>
        <taxon>Tectipleura</taxon>
        <taxon>Aplysiida</taxon>
        <taxon>Aplysioidea</taxon>
        <taxon>Aplysiidae</taxon>
        <taxon>Aplysia</taxon>
    </lineage>
</organism>
<proteinExistence type="inferred from homology"/>
<reference evidence="4" key="1">
    <citation type="submission" date="2025-08" db="UniProtKB">
        <authorList>
            <consortium name="RefSeq"/>
        </authorList>
    </citation>
    <scope>IDENTIFICATION</scope>
</reference>
<dbReference type="PRINTS" id="PR00081">
    <property type="entry name" value="GDHRDH"/>
</dbReference>
<name>A0ABM0JPY5_APLCA</name>
<evidence type="ECO:0000256" key="1">
    <source>
        <dbReference type="ARBA" id="ARBA00006484"/>
    </source>
</evidence>
<dbReference type="Gene3D" id="3.40.50.720">
    <property type="entry name" value="NAD(P)-binding Rossmann-like Domain"/>
    <property type="match status" value="1"/>
</dbReference>
<dbReference type="GeneID" id="101848888"/>
<dbReference type="Proteomes" id="UP000694888">
    <property type="component" value="Unplaced"/>
</dbReference>
<sequence length="273" mass="29710">MADDTGAEAEKKFDGMERWAGRVALVTGATEGIGEAIVEELVKAGMTVVAVAPKVDALVVKVAEFRVTGYSGSLVPMTCDSGSCDNVSSLFASIESDPDIEGVDVCINNSTLALGESFLNGDFLAWKHMFDVNVLGMACFSKEAINSMRDREINDGHVIFINSMASHRIAPGNKDLHVYSATMFARRAILEAIRYELRGMETKIRVSAISPGVVETNVYSKLFDGNEEKAKAFLAERKYLEAKDVAAAVVYALQQPQHVQVHDILMRSIDQIP</sequence>
<accession>A0ABM0JPY5</accession>
<dbReference type="InterPro" id="IPR036291">
    <property type="entry name" value="NAD(P)-bd_dom_sf"/>
</dbReference>
<keyword evidence="2" id="KW-0560">Oxidoreductase</keyword>
<evidence type="ECO:0000313" key="4">
    <source>
        <dbReference type="RefSeq" id="XP_005098794.2"/>
    </source>
</evidence>
<dbReference type="PANTHER" id="PTHR43115">
    <property type="entry name" value="DEHYDROGENASE/REDUCTASE SDR FAMILY MEMBER 11"/>
    <property type="match status" value="1"/>
</dbReference>
<keyword evidence="3" id="KW-1185">Reference proteome</keyword>
<dbReference type="InterPro" id="IPR002347">
    <property type="entry name" value="SDR_fam"/>
</dbReference>
<protein>
    <submittedName>
        <fullName evidence="4">Dehydrogenase/reductase SDR family member 11</fullName>
    </submittedName>
</protein>
<dbReference type="PANTHER" id="PTHR43115:SF4">
    <property type="entry name" value="DEHYDROGENASE_REDUCTASE SDR FAMILY MEMBER 11"/>
    <property type="match status" value="1"/>
</dbReference>
<comment type="similarity">
    <text evidence="1">Belongs to the short-chain dehydrogenases/reductases (SDR) family.</text>
</comment>
<evidence type="ECO:0000256" key="2">
    <source>
        <dbReference type="ARBA" id="ARBA00023002"/>
    </source>
</evidence>